<keyword evidence="8" id="KW-0969">Cilium</keyword>
<accession>F2LVB5</accession>
<dbReference type="SUPFAM" id="SSF117143">
    <property type="entry name" value="Flagellar hook protein flgE"/>
    <property type="match status" value="1"/>
</dbReference>
<evidence type="ECO:0000259" key="5">
    <source>
        <dbReference type="Pfam" id="PF00460"/>
    </source>
</evidence>
<comment type="similarity">
    <text evidence="2 4">Belongs to the flagella basal body rod proteins family.</text>
</comment>
<feature type="domain" description="Flagellar basal-body/hook protein C-terminal" evidence="6">
    <location>
        <begin position="214"/>
        <end position="247"/>
    </location>
</feature>
<dbReference type="Pfam" id="PF22692">
    <property type="entry name" value="LlgE_F_G_D1"/>
    <property type="match status" value="1"/>
</dbReference>
<dbReference type="STRING" id="760142.Hipma_0729"/>
<keyword evidence="8" id="KW-0966">Cell projection</keyword>
<feature type="domain" description="Flagellar basal body rod protein N-terminal" evidence="5">
    <location>
        <begin position="8"/>
        <end position="35"/>
    </location>
</feature>
<evidence type="ECO:0000256" key="4">
    <source>
        <dbReference type="RuleBase" id="RU362116"/>
    </source>
</evidence>
<dbReference type="KEGG" id="hmr:Hipma_0729"/>
<dbReference type="EMBL" id="CP002606">
    <property type="protein sequence ID" value="AEA33699.1"/>
    <property type="molecule type" value="Genomic_DNA"/>
</dbReference>
<keyword evidence="9" id="KW-1185">Reference proteome</keyword>
<dbReference type="InterPro" id="IPR010930">
    <property type="entry name" value="Flg_bb/hook_C_dom"/>
</dbReference>
<dbReference type="HOGENOM" id="CLU_013687_0_0_7"/>
<proteinExistence type="inferred from homology"/>
<dbReference type="InterPro" id="IPR037925">
    <property type="entry name" value="FlgE/F/G-like"/>
</dbReference>
<protein>
    <submittedName>
        <fullName evidence="8">Flagellar hook-basal body protein</fullName>
    </submittedName>
</protein>
<comment type="subcellular location">
    <subcellularLocation>
        <location evidence="1 4">Bacterial flagellum basal body</location>
    </subcellularLocation>
</comment>
<dbReference type="Proteomes" id="UP000008139">
    <property type="component" value="Chromosome"/>
</dbReference>
<gene>
    <name evidence="8" type="ordered locus">Hipma_0729</name>
</gene>
<evidence type="ECO:0000256" key="2">
    <source>
        <dbReference type="ARBA" id="ARBA00009677"/>
    </source>
</evidence>
<reference evidence="8 9" key="1">
    <citation type="journal article" date="2011" name="Stand. Genomic Sci.">
        <title>Complete genome sequence of the thermophilic sulfur-reducer Hippea maritima type strain (MH(2)).</title>
        <authorList>
            <person name="Huntemann M."/>
            <person name="Lu M."/>
            <person name="Nolan M."/>
            <person name="Lapidus A."/>
            <person name="Lucas S."/>
            <person name="Hammon N."/>
            <person name="Deshpande S."/>
            <person name="Cheng J.F."/>
            <person name="Tapia R."/>
            <person name="Han C."/>
            <person name="Goodwin L."/>
            <person name="Pitluck S."/>
            <person name="Liolios K."/>
            <person name="Pagani I."/>
            <person name="Ivanova N."/>
            <person name="Ovchinikova G."/>
            <person name="Pati A."/>
            <person name="Chen A."/>
            <person name="Palaniappan K."/>
            <person name="Land M."/>
            <person name="Hauser L."/>
            <person name="Jeffries C.D."/>
            <person name="Detter J.C."/>
            <person name="Brambilla E.M."/>
            <person name="Rohde M."/>
            <person name="Spring S."/>
            <person name="Goker M."/>
            <person name="Woyke T."/>
            <person name="Bristow J."/>
            <person name="Eisen J.A."/>
            <person name="Markowitz V."/>
            <person name="Hugenholtz P."/>
            <person name="Kyrpides N.C."/>
            <person name="Klenk H.P."/>
            <person name="Mavromatis K."/>
        </authorList>
    </citation>
    <scope>NUCLEOTIDE SEQUENCE [LARGE SCALE GENOMIC DNA]</scope>
    <source>
        <strain evidence="9">ATCC 700847 / DSM 10411 / MH2</strain>
    </source>
</reference>
<sequence>MFSGVYDAAGGMVIEMQRVNNITNNIANLNTPGFKKEGINVKSWSRIWGMANANLPIPPDTQAAANFINETKNSTPHLDTNYIDFSQGPLRHTGNKLDFALEGKGFFLVLAPKGIQYTRNGQFEINKDGILIQRGTGYPVVGENYLINHKLIKITGKTILIKNDGEVYSDGVRIDKLAIRDFANYTNLKKEPNSMFSPINGESPIPAPNTFLKEGYLEMSNVTIVNEMVKLIESQRNFERYQRVIDSLGNELLSDIARNLSKVG</sequence>
<dbReference type="InterPro" id="IPR001444">
    <property type="entry name" value="Flag_bb_rod_N"/>
</dbReference>
<dbReference type="GO" id="GO:0071978">
    <property type="term" value="P:bacterial-type flagellum-dependent swarming motility"/>
    <property type="evidence" value="ECO:0007669"/>
    <property type="project" value="TreeGrafter"/>
</dbReference>
<dbReference type="eggNOG" id="COG4786">
    <property type="taxonomic scope" value="Bacteria"/>
</dbReference>
<dbReference type="Pfam" id="PF06429">
    <property type="entry name" value="Flg_bbr_C"/>
    <property type="match status" value="1"/>
</dbReference>
<evidence type="ECO:0000313" key="8">
    <source>
        <dbReference type="EMBL" id="AEA33699.1"/>
    </source>
</evidence>
<reference evidence="9" key="2">
    <citation type="submission" date="2011-03" db="EMBL/GenBank/DDBJ databases">
        <title>The complete genome of Hippea maritima DSM 10411.</title>
        <authorList>
            <consortium name="US DOE Joint Genome Institute (JGI-PGF)"/>
            <person name="Lucas S."/>
            <person name="Copeland A."/>
            <person name="Lapidus A."/>
            <person name="Bruce D."/>
            <person name="Goodwin L."/>
            <person name="Pitluck S."/>
            <person name="Peters L."/>
            <person name="Kyrpides N."/>
            <person name="Mavromatis K."/>
            <person name="Pagani I."/>
            <person name="Ivanova N."/>
            <person name="Mikhailova N."/>
            <person name="Lu M."/>
            <person name="Detter J.C."/>
            <person name="Tapia R."/>
            <person name="Han C."/>
            <person name="Land M."/>
            <person name="Hauser L."/>
            <person name="Markowitz V."/>
            <person name="Cheng J.-F."/>
            <person name="Hugenholtz P."/>
            <person name="Woyke T."/>
            <person name="Wu D."/>
            <person name="Spring S."/>
            <person name="Schroeder M."/>
            <person name="Brambilla E."/>
            <person name="Klenk H.-P."/>
            <person name="Eisen J.A."/>
        </authorList>
    </citation>
    <scope>NUCLEOTIDE SEQUENCE [LARGE SCALE GENOMIC DNA]</scope>
    <source>
        <strain evidence="9">ATCC 700847 / DSM 10411 / MH2</strain>
    </source>
</reference>
<evidence type="ECO:0000259" key="7">
    <source>
        <dbReference type="Pfam" id="PF22692"/>
    </source>
</evidence>
<keyword evidence="3 4" id="KW-0975">Bacterial flagellum</keyword>
<dbReference type="AlphaFoldDB" id="F2LVB5"/>
<feature type="domain" description="Flagellar hook protein FlgE/F/G-like D1" evidence="7">
    <location>
        <begin position="100"/>
        <end position="168"/>
    </location>
</feature>
<organism evidence="8 9">
    <name type="scientific">Hippea maritima (strain ATCC 700847 / DSM 10411 / MH2)</name>
    <dbReference type="NCBI Taxonomy" id="760142"/>
    <lineage>
        <taxon>Bacteria</taxon>
        <taxon>Pseudomonadati</taxon>
        <taxon>Campylobacterota</taxon>
        <taxon>Desulfurellia</taxon>
        <taxon>Desulfurellales</taxon>
        <taxon>Hippeaceae</taxon>
        <taxon>Hippea</taxon>
    </lineage>
</organism>
<dbReference type="OrthoDB" id="9804559at2"/>
<dbReference type="InterPro" id="IPR053967">
    <property type="entry name" value="LlgE_F_G-like_D1"/>
</dbReference>
<name>F2LVB5_HIPMA</name>
<evidence type="ECO:0000313" key="9">
    <source>
        <dbReference type="Proteomes" id="UP000008139"/>
    </source>
</evidence>
<dbReference type="InterPro" id="IPR020013">
    <property type="entry name" value="Flagellar_FlgE/F/G"/>
</dbReference>
<dbReference type="PANTHER" id="PTHR30435:SF19">
    <property type="entry name" value="FLAGELLAR BASAL-BODY ROD PROTEIN FLGG"/>
    <property type="match status" value="1"/>
</dbReference>
<evidence type="ECO:0000256" key="1">
    <source>
        <dbReference type="ARBA" id="ARBA00004117"/>
    </source>
</evidence>
<evidence type="ECO:0000259" key="6">
    <source>
        <dbReference type="Pfam" id="PF06429"/>
    </source>
</evidence>
<dbReference type="Pfam" id="PF00460">
    <property type="entry name" value="Flg_bb_rod"/>
    <property type="match status" value="1"/>
</dbReference>
<dbReference type="GO" id="GO:0009425">
    <property type="term" value="C:bacterial-type flagellum basal body"/>
    <property type="evidence" value="ECO:0007669"/>
    <property type="project" value="UniProtKB-SubCell"/>
</dbReference>
<evidence type="ECO:0000256" key="3">
    <source>
        <dbReference type="ARBA" id="ARBA00023143"/>
    </source>
</evidence>
<dbReference type="InParanoid" id="F2LVB5"/>
<dbReference type="PANTHER" id="PTHR30435">
    <property type="entry name" value="FLAGELLAR PROTEIN"/>
    <property type="match status" value="1"/>
</dbReference>
<keyword evidence="8" id="KW-0282">Flagellum</keyword>
<dbReference type="RefSeq" id="WP_013681740.1">
    <property type="nucleotide sequence ID" value="NC_015318.1"/>
</dbReference>
<dbReference type="NCBIfam" id="TIGR03506">
    <property type="entry name" value="FlgEFG_subfam"/>
    <property type="match status" value="1"/>
</dbReference>